<reference evidence="6" key="1">
    <citation type="submission" date="2020-07" db="EMBL/GenBank/DDBJ databases">
        <title>Genome sequence and genetic diversity analysis of an under-domesticated orphan crop, white fonio (Digitaria exilis).</title>
        <authorList>
            <person name="Bennetzen J.L."/>
            <person name="Chen S."/>
            <person name="Ma X."/>
            <person name="Wang X."/>
            <person name="Yssel A.E.J."/>
            <person name="Chaluvadi S.R."/>
            <person name="Johnson M."/>
            <person name="Gangashetty P."/>
            <person name="Hamidou F."/>
            <person name="Sanogo M.D."/>
            <person name="Zwaenepoel A."/>
            <person name="Wallace J."/>
            <person name="Van De Peer Y."/>
            <person name="Van Deynze A."/>
        </authorList>
    </citation>
    <scope>NUCLEOTIDE SEQUENCE</scope>
    <source>
        <tissue evidence="6">Leaves</tissue>
    </source>
</reference>
<dbReference type="OrthoDB" id="759125at2759"/>
<dbReference type="EMBL" id="JACEFO010001924">
    <property type="protein sequence ID" value="KAF8693460.1"/>
    <property type="molecule type" value="Genomic_DNA"/>
</dbReference>
<gene>
    <name evidence="6" type="ORF">HU200_038857</name>
</gene>
<dbReference type="PRINTS" id="PR00420">
    <property type="entry name" value="RNGMNOXGNASE"/>
</dbReference>
<keyword evidence="7" id="KW-1185">Reference proteome</keyword>
<evidence type="ECO:0000259" key="5">
    <source>
        <dbReference type="Pfam" id="PF01494"/>
    </source>
</evidence>
<evidence type="ECO:0000256" key="1">
    <source>
        <dbReference type="ARBA" id="ARBA00023002"/>
    </source>
</evidence>
<dbReference type="GO" id="GO:0004497">
    <property type="term" value="F:monooxygenase activity"/>
    <property type="evidence" value="ECO:0007669"/>
    <property type="project" value="UniProtKB-KW"/>
</dbReference>
<dbReference type="GO" id="GO:0071949">
    <property type="term" value="F:FAD binding"/>
    <property type="evidence" value="ECO:0007669"/>
    <property type="project" value="InterPro"/>
</dbReference>
<dbReference type="InterPro" id="IPR002938">
    <property type="entry name" value="FAD-bd"/>
</dbReference>
<dbReference type="Pfam" id="PF01494">
    <property type="entry name" value="FAD_binding_3"/>
    <property type="match status" value="1"/>
</dbReference>
<evidence type="ECO:0000256" key="2">
    <source>
        <dbReference type="ARBA" id="ARBA00023033"/>
    </source>
</evidence>
<dbReference type="AlphaFoldDB" id="A0A835BHM2"/>
<evidence type="ECO:0000256" key="4">
    <source>
        <dbReference type="SAM" id="MobiDB-lite"/>
    </source>
</evidence>
<feature type="region of interest" description="Disordered" evidence="4">
    <location>
        <begin position="32"/>
        <end position="53"/>
    </location>
</feature>
<organism evidence="6 7">
    <name type="scientific">Digitaria exilis</name>
    <dbReference type="NCBI Taxonomy" id="1010633"/>
    <lineage>
        <taxon>Eukaryota</taxon>
        <taxon>Viridiplantae</taxon>
        <taxon>Streptophyta</taxon>
        <taxon>Embryophyta</taxon>
        <taxon>Tracheophyta</taxon>
        <taxon>Spermatophyta</taxon>
        <taxon>Magnoliopsida</taxon>
        <taxon>Liliopsida</taxon>
        <taxon>Poales</taxon>
        <taxon>Poaceae</taxon>
        <taxon>PACMAD clade</taxon>
        <taxon>Panicoideae</taxon>
        <taxon>Panicodae</taxon>
        <taxon>Paniceae</taxon>
        <taxon>Anthephorinae</taxon>
        <taxon>Digitaria</taxon>
    </lineage>
</organism>
<dbReference type="InterPro" id="IPR036188">
    <property type="entry name" value="FAD/NAD-bd_sf"/>
</dbReference>
<dbReference type="Proteomes" id="UP000636709">
    <property type="component" value="Unassembled WGS sequence"/>
</dbReference>
<dbReference type="PANTHER" id="PTHR45934:SF26">
    <property type="entry name" value="FAD-BINDING DOMAIN-CONTAINING PROTEIN"/>
    <property type="match status" value="1"/>
</dbReference>
<sequence length="485" mass="52886">MTPSARRRVPAVHDALADLRWLINPRRRLLPRQPLTSSDHAPNRCARSSFVSETRTPGQASDYEYVCIITFIKEASTTLRRQQQLADMDEEVHGIVIVGGGICGLATALALHRKGIPSLVLEKSENLRAAGGSIGVHVNGWRALDQLGITGELRETADNVTEFHDVWQHENNKSVVVPVRGELRWVKRKDLIETMAKNIPSGAIRFGCHIADIKPANPGSHGAILTTLDGSIIRAKALIGCDGGNSVVAKYLGLSPPKSFPRLIVRGFTRYPHGHPFGPHFLRLRCNGLFVGRSPMTENLVNFFVGVWHPGGSVTKDPIAVRGLVLEKVKEQCSDEIVEMVHDVDTESLIVLTKIWYRPPWQVMFSSFRRGTATIAGDAMHVMGSYIGQGGSAAMEDAIVLARSLSRAAGSGGGGGELCEKKIGAAMAEYVRERRLRVVRLSLESFAMGMIWATKSMLAKLACQAIVAVLGTHSLGHTNYDCGRL</sequence>
<evidence type="ECO:0000256" key="3">
    <source>
        <dbReference type="ARBA" id="ARBA00024018"/>
    </source>
</evidence>
<keyword evidence="2" id="KW-0503">Monooxygenase</keyword>
<keyword evidence="1" id="KW-0560">Oxidoreductase</keyword>
<feature type="domain" description="FAD-binding" evidence="5">
    <location>
        <begin position="95"/>
        <end position="408"/>
    </location>
</feature>
<comment type="similarity">
    <text evidence="3">Belongs to the 3-hydroxybenzoate 6-hydroxylase family.</text>
</comment>
<name>A0A835BHM2_9POAL</name>
<accession>A0A835BHM2</accession>
<evidence type="ECO:0000313" key="6">
    <source>
        <dbReference type="EMBL" id="KAF8693460.1"/>
    </source>
</evidence>
<evidence type="ECO:0000313" key="7">
    <source>
        <dbReference type="Proteomes" id="UP000636709"/>
    </source>
</evidence>
<dbReference type="InterPro" id="IPR044560">
    <property type="entry name" value="MOase"/>
</dbReference>
<comment type="caution">
    <text evidence="6">The sequence shown here is derived from an EMBL/GenBank/DDBJ whole genome shotgun (WGS) entry which is preliminary data.</text>
</comment>
<dbReference type="PANTHER" id="PTHR45934">
    <property type="entry name" value="FAD/NAD(P)-BINDING OXIDOREDUCTASE FAMILY PROTEIN"/>
    <property type="match status" value="1"/>
</dbReference>
<dbReference type="Gene3D" id="3.50.50.60">
    <property type="entry name" value="FAD/NAD(P)-binding domain"/>
    <property type="match status" value="1"/>
</dbReference>
<dbReference type="SUPFAM" id="SSF51905">
    <property type="entry name" value="FAD/NAD(P)-binding domain"/>
    <property type="match status" value="1"/>
</dbReference>
<protein>
    <recommendedName>
        <fullName evidence="5">FAD-binding domain-containing protein</fullName>
    </recommendedName>
</protein>
<proteinExistence type="inferred from homology"/>